<gene>
    <name evidence="3" type="ORF">DAA48_20930</name>
</gene>
<organism evidence="3 4">
    <name type="scientific">Aeromonas veronii</name>
    <dbReference type="NCBI Taxonomy" id="654"/>
    <lineage>
        <taxon>Bacteria</taxon>
        <taxon>Pseudomonadati</taxon>
        <taxon>Pseudomonadota</taxon>
        <taxon>Gammaproteobacteria</taxon>
        <taxon>Aeromonadales</taxon>
        <taxon>Aeromonadaceae</taxon>
        <taxon>Aeromonas</taxon>
    </lineage>
</organism>
<evidence type="ECO:0008006" key="5">
    <source>
        <dbReference type="Google" id="ProtNLM"/>
    </source>
</evidence>
<dbReference type="Pfam" id="PF15609">
    <property type="entry name" value="PRTase_2"/>
    <property type="match status" value="1"/>
</dbReference>
<comment type="caution">
    <text evidence="3">The sequence shown here is derived from an EMBL/GenBank/DDBJ whole genome shotgun (WGS) entry which is preliminary data.</text>
</comment>
<dbReference type="InterPro" id="IPR036412">
    <property type="entry name" value="HAD-like_sf"/>
</dbReference>
<dbReference type="AlphaFoldDB" id="A0A2T4MWD1"/>
<evidence type="ECO:0000259" key="2">
    <source>
        <dbReference type="Pfam" id="PF15609"/>
    </source>
</evidence>
<dbReference type="InterPro" id="IPR022537">
    <property type="entry name" value="TRSP_dom"/>
</dbReference>
<name>A0A2T4MWD1_AERVE</name>
<sequence length="641" mass="71497">MSIFPSNAWQGFEMKTYEKELTTGKIVVEGIQGKNPAEIFDIAERRNKKRSFLFVSKVLGRHIPVSPAVMNSTYQDLASQMQGLIEPVLFVGMAETAVGMAAGVYREVSAGLSRSVLLTTTRHPVDGALLCEFKENHSHATDHLVYWPTSQQHQEWVKQAKTIVLIDDEATTGNTFANLLTSLVDAGIPQPEKLITVTLTDWSGDALESKVSMPVESIALLKGAWDWQANPDAVLPEMPNVNITAKGSVEVSQQQSWGRLGMGKGQVSTFGKGVGATQGEKVLVLGSCEFVWQPFLLAERLEKEGADVRFSSLTRSPIALGHAVESIISFEDNYGLGIPNFVYNVAHQQFDRILVCVETPAESVDQALITQLERCAPHVEIITHDSMLDMAVPVALVDLDDTLFQTKRKMVDELAQEPYAVGAVDRSMTPRSFMTKEQCMLVQWLLNTTNLIPVTARGTGEMARVNIPFKSWQSLTHGAVILQPNGEYDPEWQAIIERDIEPYQEKLITMQQQITDLFEARGIKGWARINYEYDKAIYFVMKHTDSTKLHELNEIGDEVEKMFGTDGFYVHRNSNNIAWLPKCISKGRSVEYLLKKLHQENGEFPVIGLGDSYTDMSFLSLCNWFGMPSQSQLSSALVDHI</sequence>
<protein>
    <recommendedName>
        <fullName evidence="5">Adenine/guanine phosphoribosyltransferase</fullName>
    </recommendedName>
</protein>
<dbReference type="Pfam" id="PF12500">
    <property type="entry name" value="TRSP"/>
    <property type="match status" value="1"/>
</dbReference>
<proteinExistence type="predicted"/>
<reference evidence="3 4" key="1">
    <citation type="submission" date="2018-03" db="EMBL/GenBank/DDBJ databases">
        <title>Aeromonas veronii whole genome sequencing and analysis.</title>
        <authorList>
            <person name="Xie H."/>
            <person name="Liu T."/>
            <person name="Wang K."/>
        </authorList>
    </citation>
    <scope>NUCLEOTIDE SEQUENCE [LARGE SCALE GENOMIC DNA]</scope>
    <source>
        <strain evidence="3 4">XH.VA.1</strain>
    </source>
</reference>
<dbReference type="InterPro" id="IPR029057">
    <property type="entry name" value="PRTase-like"/>
</dbReference>
<dbReference type="Proteomes" id="UP000241986">
    <property type="component" value="Unassembled WGS sequence"/>
</dbReference>
<dbReference type="InterPro" id="IPR023214">
    <property type="entry name" value="HAD_sf"/>
</dbReference>
<dbReference type="InterPro" id="IPR041688">
    <property type="entry name" value="PRTase_2"/>
</dbReference>
<dbReference type="Gene3D" id="3.90.1070.10">
    <property type="match status" value="1"/>
</dbReference>
<evidence type="ECO:0000313" key="3">
    <source>
        <dbReference type="EMBL" id="PTH78908.1"/>
    </source>
</evidence>
<dbReference type="InterPro" id="IPR000836">
    <property type="entry name" value="PRTase_dom"/>
</dbReference>
<feature type="domain" description="Orotate phosphoribosyltransferase-like" evidence="2">
    <location>
        <begin position="39"/>
        <end position="223"/>
    </location>
</feature>
<evidence type="ECO:0000259" key="1">
    <source>
        <dbReference type="Pfam" id="PF12500"/>
    </source>
</evidence>
<dbReference type="CDD" id="cd06223">
    <property type="entry name" value="PRTases_typeI"/>
    <property type="match status" value="1"/>
</dbReference>
<dbReference type="Gene3D" id="3.40.50.1000">
    <property type="entry name" value="HAD superfamily/HAD-like"/>
    <property type="match status" value="1"/>
</dbReference>
<dbReference type="SUPFAM" id="SSF53271">
    <property type="entry name" value="PRTase-like"/>
    <property type="match status" value="1"/>
</dbReference>
<dbReference type="SUPFAM" id="SSF56784">
    <property type="entry name" value="HAD-like"/>
    <property type="match status" value="1"/>
</dbReference>
<evidence type="ECO:0000313" key="4">
    <source>
        <dbReference type="Proteomes" id="UP000241986"/>
    </source>
</evidence>
<dbReference type="EMBL" id="PZKL01000045">
    <property type="protein sequence ID" value="PTH78908.1"/>
    <property type="molecule type" value="Genomic_DNA"/>
</dbReference>
<accession>A0A2T4MWD1</accession>
<feature type="domain" description="TRSP" evidence="1">
    <location>
        <begin position="269"/>
        <end position="368"/>
    </location>
</feature>